<protein>
    <recommendedName>
        <fullName evidence="4">Cyanovirin-N domain-containing protein</fullName>
    </recommendedName>
</protein>
<dbReference type="EMBL" id="PDNA01000002">
    <property type="protein sequence ID" value="PGH27991.1"/>
    <property type="molecule type" value="Genomic_DNA"/>
</dbReference>
<accession>A0A2B7Z3Q4</accession>
<feature type="chain" id="PRO_5013038655" description="Cyanovirin-N domain-containing protein" evidence="1">
    <location>
        <begin position="21"/>
        <end position="131"/>
    </location>
</feature>
<dbReference type="AlphaFoldDB" id="A0A2B7Z3Q4"/>
<dbReference type="Proteomes" id="UP000224634">
    <property type="component" value="Unassembled WGS sequence"/>
</dbReference>
<proteinExistence type="predicted"/>
<comment type="caution">
    <text evidence="2">The sequence shown here is derived from an EMBL/GenBank/DDBJ whole genome shotgun (WGS) entry which is preliminary data.</text>
</comment>
<evidence type="ECO:0000256" key="1">
    <source>
        <dbReference type="SAM" id="SignalP"/>
    </source>
</evidence>
<name>A0A2B7Z3Q4_POLH7</name>
<organism evidence="2 3">
    <name type="scientific">Polytolypa hystricis (strain UAMH7299)</name>
    <dbReference type="NCBI Taxonomy" id="1447883"/>
    <lineage>
        <taxon>Eukaryota</taxon>
        <taxon>Fungi</taxon>
        <taxon>Dikarya</taxon>
        <taxon>Ascomycota</taxon>
        <taxon>Pezizomycotina</taxon>
        <taxon>Eurotiomycetes</taxon>
        <taxon>Eurotiomycetidae</taxon>
        <taxon>Onygenales</taxon>
        <taxon>Onygenales incertae sedis</taxon>
        <taxon>Polytolypa</taxon>
    </lineage>
</organism>
<gene>
    <name evidence="2" type="ORF">AJ80_00246</name>
</gene>
<keyword evidence="1" id="KW-0732">Signal</keyword>
<dbReference type="STRING" id="1447883.A0A2B7Z3Q4"/>
<evidence type="ECO:0000313" key="2">
    <source>
        <dbReference type="EMBL" id="PGH27991.1"/>
    </source>
</evidence>
<keyword evidence="3" id="KW-1185">Reference proteome</keyword>
<evidence type="ECO:0008006" key="4">
    <source>
        <dbReference type="Google" id="ProtNLM"/>
    </source>
</evidence>
<sequence length="131" mass="14006">MVSLKAFVALVAVNAVSVMASPAPVPVPAAEAAPAPAAVLAQASIYFCEHTYWNGACRNQLVTLDSCANVPSGWNDRISSIRNDSKTYYKCLWYLDANCKGGSYDNQEDANLADGNGRFNDSISSYSCKAK</sequence>
<evidence type="ECO:0000313" key="3">
    <source>
        <dbReference type="Proteomes" id="UP000224634"/>
    </source>
</evidence>
<feature type="signal peptide" evidence="1">
    <location>
        <begin position="1"/>
        <end position="20"/>
    </location>
</feature>
<reference evidence="2 3" key="1">
    <citation type="submission" date="2017-10" db="EMBL/GenBank/DDBJ databases">
        <title>Comparative genomics in systemic dimorphic fungi from Ajellomycetaceae.</title>
        <authorList>
            <person name="Munoz J.F."/>
            <person name="Mcewen J.G."/>
            <person name="Clay O.K."/>
            <person name="Cuomo C.A."/>
        </authorList>
    </citation>
    <scope>NUCLEOTIDE SEQUENCE [LARGE SCALE GENOMIC DNA]</scope>
    <source>
        <strain evidence="2 3">UAMH7299</strain>
    </source>
</reference>
<dbReference type="OrthoDB" id="2910287at2759"/>
<dbReference type="Gene3D" id="2.60.20.10">
    <property type="entry name" value="Crystallins"/>
    <property type="match status" value="1"/>
</dbReference>